<gene>
    <name evidence="1" type="ORF">LEP1GSC024_3254</name>
</gene>
<protein>
    <submittedName>
        <fullName evidence="1">Uncharacterized protein</fullName>
    </submittedName>
</protein>
<evidence type="ECO:0000313" key="1">
    <source>
        <dbReference type="EMBL" id="EMO91623.1"/>
    </source>
</evidence>
<accession>M6YZ66</accession>
<sequence>MIYEFNIFQKRTQKTRSLLELLKNEFSIYFCFMETVN</sequence>
<dbReference type="Proteomes" id="UP000012138">
    <property type="component" value="Unassembled WGS sequence"/>
</dbReference>
<evidence type="ECO:0000313" key="2">
    <source>
        <dbReference type="Proteomes" id="UP000012138"/>
    </source>
</evidence>
<name>M6YZ66_9LEPT</name>
<organism evidence="1 2">
    <name type="scientific">Leptospira noguchii str. 2001034031</name>
    <dbReference type="NCBI Taxonomy" id="1193053"/>
    <lineage>
        <taxon>Bacteria</taxon>
        <taxon>Pseudomonadati</taxon>
        <taxon>Spirochaetota</taxon>
        <taxon>Spirochaetia</taxon>
        <taxon>Leptospirales</taxon>
        <taxon>Leptospiraceae</taxon>
        <taxon>Leptospira</taxon>
    </lineage>
</organism>
<dbReference type="EMBL" id="AKXB02000001">
    <property type="protein sequence ID" value="EMO91623.1"/>
    <property type="molecule type" value="Genomic_DNA"/>
</dbReference>
<comment type="caution">
    <text evidence="1">The sequence shown here is derived from an EMBL/GenBank/DDBJ whole genome shotgun (WGS) entry which is preliminary data.</text>
</comment>
<reference evidence="1 2" key="1">
    <citation type="submission" date="2013-01" db="EMBL/GenBank/DDBJ databases">
        <authorList>
            <person name="Harkins D.M."/>
            <person name="Durkin A.S."/>
            <person name="Brinkac L.M."/>
            <person name="Haft D.H."/>
            <person name="Selengut J.D."/>
            <person name="Sanka R."/>
            <person name="DePew J."/>
            <person name="Purushe J."/>
            <person name="Whelen A.C."/>
            <person name="Vinetz J.M."/>
            <person name="Sutton G.G."/>
            <person name="Nierman W.C."/>
            <person name="Fouts D.E."/>
        </authorList>
    </citation>
    <scope>NUCLEOTIDE SEQUENCE [LARGE SCALE GENOMIC DNA]</scope>
    <source>
        <strain evidence="1 2">2001034031</strain>
    </source>
</reference>
<proteinExistence type="predicted"/>
<dbReference type="AlphaFoldDB" id="M6YZ66"/>